<sequence length="68" mass="7120">MSSKNGVLHQMGQPGMVSQAEDGMQAEDVSQDEDGPQAEAGMVPPWDRRPSVPSGARELICSAAPSLP</sequence>
<organism evidence="2 3">
    <name type="scientific">Eiseniibacteriota bacterium</name>
    <dbReference type="NCBI Taxonomy" id="2212470"/>
    <lineage>
        <taxon>Bacteria</taxon>
        <taxon>Candidatus Eiseniibacteriota</taxon>
    </lineage>
</organism>
<proteinExistence type="predicted"/>
<protein>
    <submittedName>
        <fullName evidence="2">Uncharacterized protein</fullName>
    </submittedName>
</protein>
<dbReference type="AlphaFoldDB" id="A0A7Y2H3N1"/>
<dbReference type="EMBL" id="JABDJR010000634">
    <property type="protein sequence ID" value="NNF08241.1"/>
    <property type="molecule type" value="Genomic_DNA"/>
</dbReference>
<evidence type="ECO:0000313" key="3">
    <source>
        <dbReference type="Proteomes" id="UP000547674"/>
    </source>
</evidence>
<evidence type="ECO:0000256" key="1">
    <source>
        <dbReference type="SAM" id="MobiDB-lite"/>
    </source>
</evidence>
<comment type="caution">
    <text evidence="2">The sequence shown here is derived from an EMBL/GenBank/DDBJ whole genome shotgun (WGS) entry which is preliminary data.</text>
</comment>
<evidence type="ECO:0000313" key="2">
    <source>
        <dbReference type="EMBL" id="NNF08241.1"/>
    </source>
</evidence>
<reference evidence="2 3" key="1">
    <citation type="submission" date="2020-03" db="EMBL/GenBank/DDBJ databases">
        <title>Metabolic flexibility allows generalist bacteria to become dominant in a frequently disturbed ecosystem.</title>
        <authorList>
            <person name="Chen Y.-J."/>
            <person name="Leung P.M."/>
            <person name="Bay S.K."/>
            <person name="Hugenholtz P."/>
            <person name="Kessler A.J."/>
            <person name="Shelley G."/>
            <person name="Waite D.W."/>
            <person name="Cook P.L."/>
            <person name="Greening C."/>
        </authorList>
    </citation>
    <scope>NUCLEOTIDE SEQUENCE [LARGE SCALE GENOMIC DNA]</scope>
    <source>
        <strain evidence="2">SS_bin_28</strain>
    </source>
</reference>
<dbReference type="Proteomes" id="UP000547674">
    <property type="component" value="Unassembled WGS sequence"/>
</dbReference>
<feature type="region of interest" description="Disordered" evidence="1">
    <location>
        <begin position="1"/>
        <end position="68"/>
    </location>
</feature>
<gene>
    <name evidence="2" type="ORF">HKN21_15870</name>
</gene>
<name>A0A7Y2H3N1_UNCEI</name>
<accession>A0A7Y2H3N1</accession>